<evidence type="ECO:0000256" key="1">
    <source>
        <dbReference type="ARBA" id="ARBA00004613"/>
    </source>
</evidence>
<organism evidence="9">
    <name type="scientific">Marmota monax</name>
    <name type="common">Woodchuck</name>
    <dbReference type="NCBI Taxonomy" id="9995"/>
    <lineage>
        <taxon>Eukaryota</taxon>
        <taxon>Metazoa</taxon>
        <taxon>Chordata</taxon>
        <taxon>Craniata</taxon>
        <taxon>Vertebrata</taxon>
        <taxon>Euteleostomi</taxon>
        <taxon>Mammalia</taxon>
        <taxon>Eutheria</taxon>
        <taxon>Euarchontoglires</taxon>
        <taxon>Glires</taxon>
        <taxon>Rodentia</taxon>
        <taxon>Sciuromorpha</taxon>
        <taxon>Sciuridae</taxon>
        <taxon>Xerinae</taxon>
        <taxon>Marmotini</taxon>
        <taxon>Marmota</taxon>
    </lineage>
</organism>
<dbReference type="FunFam" id="1.20.1250.10:FF:000007">
    <property type="entry name" value="Interferon gamma"/>
    <property type="match status" value="1"/>
</dbReference>
<dbReference type="PANTHER" id="PTHR11419:SF0">
    <property type="entry name" value="INTERFERON GAMMA"/>
    <property type="match status" value="1"/>
</dbReference>
<reference evidence="9" key="1">
    <citation type="submission" date="2019-04" db="EMBL/GenBank/DDBJ databases">
        <authorList>
            <person name="Alioto T."/>
            <person name="Alioto T."/>
        </authorList>
    </citation>
    <scope>NUCLEOTIDE SEQUENCE [LARGE SCALE GENOMIC DNA]</scope>
</reference>
<dbReference type="Pfam" id="PF00714">
    <property type="entry name" value="IFN-gamma"/>
    <property type="match status" value="1"/>
</dbReference>
<dbReference type="GO" id="GO:0001774">
    <property type="term" value="P:microglial cell activation"/>
    <property type="evidence" value="ECO:0007669"/>
    <property type="project" value="UniProtKB-ARBA"/>
</dbReference>
<dbReference type="Gene3D" id="1.20.1250.10">
    <property type="match status" value="1"/>
</dbReference>
<evidence type="ECO:0000256" key="2">
    <source>
        <dbReference type="ARBA" id="ARBA00007566"/>
    </source>
</evidence>
<sequence>SAIRKGRSAKSFGPDQINTGATDFNVFGLTLSEMMKYTSYFLAFQLCIILGSSSCYSQDTVNKEIEDLKGYFNASNSNVSDGGSLFLDILDKWKEESDKKVIQSQIVSFYFKLFEHLKDNKIIQRSMDTIKGDLFAKFFNSSTNKLQDFLKVSQVQVNDLKIQRKAVSELKKVMNDLLPHSTLRKRKRSQSSIRGRRASK</sequence>
<accession>A0A5E4CQJ4</accession>
<proteinExistence type="inferred from homology"/>
<feature type="non-terminal residue" evidence="9">
    <location>
        <position position="1"/>
    </location>
</feature>
<evidence type="ECO:0000256" key="4">
    <source>
        <dbReference type="ARBA" id="ARBA00022514"/>
    </source>
</evidence>
<evidence type="ECO:0000256" key="8">
    <source>
        <dbReference type="ARBA" id="ARBA00023180"/>
    </source>
</evidence>
<dbReference type="GO" id="GO:0045785">
    <property type="term" value="P:positive regulation of cell adhesion"/>
    <property type="evidence" value="ECO:0007669"/>
    <property type="project" value="UniProtKB-ARBA"/>
</dbReference>
<keyword evidence="4" id="KW-0202">Cytokine</keyword>
<name>A0A5E4CQJ4_MARMO</name>
<evidence type="ECO:0000256" key="3">
    <source>
        <dbReference type="ARBA" id="ARBA00016945"/>
    </source>
</evidence>
<dbReference type="GO" id="GO:0060333">
    <property type="term" value="P:type II interferon-mediated signaling pathway"/>
    <property type="evidence" value="ECO:0007669"/>
    <property type="project" value="UniProtKB-ARBA"/>
</dbReference>
<dbReference type="GO" id="GO:0005125">
    <property type="term" value="F:cytokine activity"/>
    <property type="evidence" value="ECO:0007669"/>
    <property type="project" value="UniProtKB-KW"/>
</dbReference>
<dbReference type="SUPFAM" id="SSF47266">
    <property type="entry name" value="4-helical cytokines"/>
    <property type="match status" value="1"/>
</dbReference>
<dbReference type="PIRSF" id="PIRSF001936">
    <property type="entry name" value="IFN-gamma"/>
    <property type="match status" value="1"/>
</dbReference>
<evidence type="ECO:0000256" key="7">
    <source>
        <dbReference type="ARBA" id="ARBA00023118"/>
    </source>
</evidence>
<protein>
    <recommendedName>
        <fullName evidence="3">Interferon gamma</fullName>
    </recommendedName>
</protein>
<dbReference type="GO" id="GO:0005133">
    <property type="term" value="F:type II interferon receptor binding"/>
    <property type="evidence" value="ECO:0007669"/>
    <property type="project" value="InterPro"/>
</dbReference>
<dbReference type="InterPro" id="IPR002069">
    <property type="entry name" value="Interferon_gamma"/>
</dbReference>
<dbReference type="GO" id="GO:0005615">
    <property type="term" value="C:extracellular space"/>
    <property type="evidence" value="ECO:0007669"/>
    <property type="project" value="UniProtKB-KW"/>
</dbReference>
<dbReference type="GO" id="GO:0051607">
    <property type="term" value="P:defense response to virus"/>
    <property type="evidence" value="ECO:0007669"/>
    <property type="project" value="UniProtKB-KW"/>
</dbReference>
<gene>
    <name evidence="9" type="ORF">MONAX_5E034626</name>
</gene>
<dbReference type="GO" id="GO:0006959">
    <property type="term" value="P:humoral immune response"/>
    <property type="evidence" value="ECO:0007669"/>
    <property type="project" value="TreeGrafter"/>
</dbReference>
<dbReference type="PANTHER" id="PTHR11419">
    <property type="entry name" value="INTERFERON GAMMA"/>
    <property type="match status" value="1"/>
</dbReference>
<dbReference type="InterPro" id="IPR009079">
    <property type="entry name" value="4_helix_cytokine-like_core"/>
</dbReference>
<keyword evidence="5" id="KW-0964">Secreted</keyword>
<evidence type="ECO:0000313" key="9">
    <source>
        <dbReference type="EMBL" id="VTJ84168.1"/>
    </source>
</evidence>
<dbReference type="GO" id="GO:0045348">
    <property type="term" value="P:positive regulation of MHC class II biosynthetic process"/>
    <property type="evidence" value="ECO:0007669"/>
    <property type="project" value="UniProtKB-ARBA"/>
</dbReference>
<dbReference type="EMBL" id="CABDUW010001816">
    <property type="protein sequence ID" value="VTJ84168.1"/>
    <property type="molecule type" value="Genomic_DNA"/>
</dbReference>
<keyword evidence="7" id="KW-0051">Antiviral defense</keyword>
<dbReference type="GO" id="GO:0002250">
    <property type="term" value="P:adaptive immune response"/>
    <property type="evidence" value="ECO:0007669"/>
    <property type="project" value="TreeGrafter"/>
</dbReference>
<comment type="caution">
    <text evidence="9">The sequence shown here is derived from an EMBL/GenBank/DDBJ whole genome shotgun (WGS) entry which is preliminary data.</text>
</comment>
<comment type="similarity">
    <text evidence="2">Belongs to the type II (or gamma) interferon family.</text>
</comment>
<keyword evidence="8" id="KW-0325">Glycoprotein</keyword>
<evidence type="ECO:0000256" key="5">
    <source>
        <dbReference type="ARBA" id="ARBA00022525"/>
    </source>
</evidence>
<keyword evidence="6" id="KW-0341">Growth regulation</keyword>
<evidence type="ECO:0000256" key="6">
    <source>
        <dbReference type="ARBA" id="ARBA00022604"/>
    </source>
</evidence>
<comment type="subcellular location">
    <subcellularLocation>
        <location evidence="1">Secreted</location>
    </subcellularLocation>
</comment>
<dbReference type="AlphaFoldDB" id="A0A5E4CQJ4"/>